<keyword evidence="2" id="KW-1185">Reference proteome</keyword>
<gene>
    <name evidence="1" type="ORF">RCOM_0632340</name>
</gene>
<dbReference type="Proteomes" id="UP000008311">
    <property type="component" value="Unassembled WGS sequence"/>
</dbReference>
<organism evidence="1 2">
    <name type="scientific">Ricinus communis</name>
    <name type="common">Castor bean</name>
    <dbReference type="NCBI Taxonomy" id="3988"/>
    <lineage>
        <taxon>Eukaryota</taxon>
        <taxon>Viridiplantae</taxon>
        <taxon>Streptophyta</taxon>
        <taxon>Embryophyta</taxon>
        <taxon>Tracheophyta</taxon>
        <taxon>Spermatophyta</taxon>
        <taxon>Magnoliopsida</taxon>
        <taxon>eudicotyledons</taxon>
        <taxon>Gunneridae</taxon>
        <taxon>Pentapetalae</taxon>
        <taxon>rosids</taxon>
        <taxon>fabids</taxon>
        <taxon>Malpighiales</taxon>
        <taxon>Euphorbiaceae</taxon>
        <taxon>Acalyphoideae</taxon>
        <taxon>Acalypheae</taxon>
        <taxon>Ricinus</taxon>
    </lineage>
</organism>
<sequence>MSIAKVDEGLGLKDLTIAEECCKTLVLYGLESSKGYTSLGQDFWRLVGGWLILGAGVWIPDVQEFKVSSMPPTNGGPTRVQSLLIGVVELGMCP</sequence>
<name>B9S104_RICCO</name>
<reference evidence="2" key="1">
    <citation type="journal article" date="2010" name="Nat. Biotechnol.">
        <title>Draft genome sequence of the oilseed species Ricinus communis.</title>
        <authorList>
            <person name="Chan A.P."/>
            <person name="Crabtree J."/>
            <person name="Zhao Q."/>
            <person name="Lorenzi H."/>
            <person name="Orvis J."/>
            <person name="Puiu D."/>
            <person name="Melake-Berhan A."/>
            <person name="Jones K.M."/>
            <person name="Redman J."/>
            <person name="Chen G."/>
            <person name="Cahoon E.B."/>
            <person name="Gedil M."/>
            <person name="Stanke M."/>
            <person name="Haas B.J."/>
            <person name="Wortman J.R."/>
            <person name="Fraser-Liggett C.M."/>
            <person name="Ravel J."/>
            <person name="Rabinowicz P.D."/>
        </authorList>
    </citation>
    <scope>NUCLEOTIDE SEQUENCE [LARGE SCALE GENOMIC DNA]</scope>
    <source>
        <strain evidence="2">cv. Hale</strain>
    </source>
</reference>
<proteinExistence type="predicted"/>
<accession>B9S104</accession>
<dbReference type="AlphaFoldDB" id="B9S104"/>
<dbReference type="InParanoid" id="B9S104"/>
<evidence type="ECO:0000313" key="2">
    <source>
        <dbReference type="Proteomes" id="UP000008311"/>
    </source>
</evidence>
<protein>
    <submittedName>
        <fullName evidence="1">Uncharacterized protein</fullName>
    </submittedName>
</protein>
<dbReference type="EMBL" id="EQ973842">
    <property type="protein sequence ID" value="EEF42646.1"/>
    <property type="molecule type" value="Genomic_DNA"/>
</dbReference>
<evidence type="ECO:0000313" key="1">
    <source>
        <dbReference type="EMBL" id="EEF42646.1"/>
    </source>
</evidence>